<dbReference type="PANTHER" id="PTHR36933">
    <property type="entry name" value="SLL0788 PROTEIN"/>
    <property type="match status" value="1"/>
</dbReference>
<dbReference type="Gene3D" id="1.20.1260.10">
    <property type="match status" value="2"/>
</dbReference>
<dbReference type="AlphaFoldDB" id="A0A6C0E6F9"/>
<dbReference type="InterPro" id="IPR012347">
    <property type="entry name" value="Ferritin-like"/>
</dbReference>
<feature type="domain" description="DUF305" evidence="1">
    <location>
        <begin position="38"/>
        <end position="89"/>
    </location>
</feature>
<name>A0A6C0E6F9_9ZZZZ</name>
<sequence length="204" mass="23915">MNVLGIVSAIFLVYIFSVTVYEPFATMNSEYPCRVYLSDNDFLKHMISHHQMAVDISIQHMKNTKSDIITKMLRELIWTQNYEILMMQEELHHKTETISEIRTNKPFIATISSFVYPNVLGLTKTYCDPAFFPTHTQHVMTHITTDAEYIHHMIPHHQVAIDMCKILLRHTKSDFLIYLAYRMIRGQELETILLSDMLNSPYIT</sequence>
<dbReference type="InterPro" id="IPR005183">
    <property type="entry name" value="DUF305_CopM-like"/>
</dbReference>
<evidence type="ECO:0000259" key="1">
    <source>
        <dbReference type="Pfam" id="PF03713"/>
    </source>
</evidence>
<dbReference type="PANTHER" id="PTHR36933:SF1">
    <property type="entry name" value="SLL0788 PROTEIN"/>
    <property type="match status" value="1"/>
</dbReference>
<feature type="domain" description="DUF305" evidence="1">
    <location>
        <begin position="146"/>
        <end position="197"/>
    </location>
</feature>
<evidence type="ECO:0000313" key="2">
    <source>
        <dbReference type="EMBL" id="QHT24221.1"/>
    </source>
</evidence>
<organism evidence="2">
    <name type="scientific">viral metagenome</name>
    <dbReference type="NCBI Taxonomy" id="1070528"/>
    <lineage>
        <taxon>unclassified sequences</taxon>
        <taxon>metagenomes</taxon>
        <taxon>organismal metagenomes</taxon>
    </lineage>
</organism>
<protein>
    <recommendedName>
        <fullName evidence="1">DUF305 domain-containing protein</fullName>
    </recommendedName>
</protein>
<dbReference type="Pfam" id="PF03713">
    <property type="entry name" value="DUF305"/>
    <property type="match status" value="2"/>
</dbReference>
<proteinExistence type="predicted"/>
<dbReference type="EMBL" id="MN739743">
    <property type="protein sequence ID" value="QHT24221.1"/>
    <property type="molecule type" value="Genomic_DNA"/>
</dbReference>
<reference evidence="2" key="1">
    <citation type="journal article" date="2020" name="Nature">
        <title>Giant virus diversity and host interactions through global metagenomics.</title>
        <authorList>
            <person name="Schulz F."/>
            <person name="Roux S."/>
            <person name="Paez-Espino D."/>
            <person name="Jungbluth S."/>
            <person name="Walsh D.A."/>
            <person name="Denef V.J."/>
            <person name="McMahon K.D."/>
            <person name="Konstantinidis K.T."/>
            <person name="Eloe-Fadrosh E.A."/>
            <person name="Kyrpides N.C."/>
            <person name="Woyke T."/>
        </authorList>
    </citation>
    <scope>NUCLEOTIDE SEQUENCE</scope>
    <source>
        <strain evidence="2">GVMAG-M-3300023179-138</strain>
    </source>
</reference>
<accession>A0A6C0E6F9</accession>